<dbReference type="Proteomes" id="UP001176517">
    <property type="component" value="Unassembled WGS sequence"/>
</dbReference>
<dbReference type="AlphaFoldDB" id="A0AAN6GJH4"/>
<gene>
    <name evidence="3" type="ORF">OC846_006416</name>
</gene>
<dbReference type="EMBL" id="JAPDMZ010000362">
    <property type="protein sequence ID" value="KAK0543433.1"/>
    <property type="molecule type" value="Genomic_DNA"/>
</dbReference>
<feature type="region of interest" description="Disordered" evidence="1">
    <location>
        <begin position="255"/>
        <end position="280"/>
    </location>
</feature>
<evidence type="ECO:0000256" key="1">
    <source>
        <dbReference type="SAM" id="MobiDB-lite"/>
    </source>
</evidence>
<dbReference type="SUPFAM" id="SSF51101">
    <property type="entry name" value="Mannose-binding lectins"/>
    <property type="match status" value="1"/>
</dbReference>
<keyword evidence="4" id="KW-1185">Reference proteome</keyword>
<dbReference type="InterPro" id="IPR036404">
    <property type="entry name" value="Jacalin-like_lectin_dom_sf"/>
</dbReference>
<comment type="caution">
    <text evidence="3">The sequence shown here is derived from an EMBL/GenBank/DDBJ whole genome shotgun (WGS) entry which is preliminary data.</text>
</comment>
<protein>
    <recommendedName>
        <fullName evidence="2">Jacalin-type lectin domain-containing protein</fullName>
    </recommendedName>
</protein>
<feature type="non-terminal residue" evidence="3">
    <location>
        <position position="1"/>
    </location>
</feature>
<evidence type="ECO:0000259" key="2">
    <source>
        <dbReference type="Pfam" id="PF01419"/>
    </source>
</evidence>
<evidence type="ECO:0000313" key="3">
    <source>
        <dbReference type="EMBL" id="KAK0543433.1"/>
    </source>
</evidence>
<dbReference type="Gene3D" id="2.100.10.30">
    <property type="entry name" value="Jacalin-like lectin domain"/>
    <property type="match status" value="1"/>
</dbReference>
<evidence type="ECO:0000313" key="4">
    <source>
        <dbReference type="Proteomes" id="UP001176517"/>
    </source>
</evidence>
<reference evidence="3" key="1">
    <citation type="journal article" date="2023" name="PhytoFront">
        <title>Draft Genome Resources of Seven Strains of Tilletia horrida, Causal Agent of Kernel Smut of Rice.</title>
        <authorList>
            <person name="Khanal S."/>
            <person name="Antony Babu S."/>
            <person name="Zhou X.G."/>
        </authorList>
    </citation>
    <scope>NUCLEOTIDE SEQUENCE</scope>
    <source>
        <strain evidence="3">TX6</strain>
    </source>
</reference>
<dbReference type="Pfam" id="PF01419">
    <property type="entry name" value="Jacalin"/>
    <property type="match status" value="1"/>
</dbReference>
<name>A0AAN6GJH4_9BASI</name>
<feature type="domain" description="Jacalin-type lectin" evidence="2">
    <location>
        <begin position="52"/>
        <end position="176"/>
    </location>
</feature>
<sequence length="582" mass="66314">TSLEKYLSSRDEGIEDQLKLTPPLGSDAVSRAPGKLFSALDFVNPTFLLEFVSVTLKKGVITGLTCEYANGMSWKRGINDPATPHRLVLDDDERITSVIITAGNETDTPGLESILALKLVTNDGNSLQVEEKQSKRTGYGRRLIAGRPFYDIRSVTFGSPLERGYAIGFWGRSQETGNPLGIFRLGVVWCNTHAVDTKPEEDKKQVEARDKDATKEIKIDDLDKVLREYKELLEDHSRLQQAKLLVDKELVEEKEKHERDTTEMKNRNERSLSSLTAEHEKRVKELEGRLGELEKTDQAKMVTTYRTLTDCAGWAYLKHKSGNVLTFVSVDKRAVLKPQGNNWDNWQQRKKKDWFPTLTAGQLGWNSYGSTMAVEPVAGEKEWYYLKNFNTYLGTEGRSMAADATIVAHTNTPGPSDQWQLIRYDPTADWEKHTNDRTLLLYRLLRDTGKFVFLEHKSGMVLDCHDTEFRPILGNKTGLWMQRFYFASTENPPGFTLFCKEVSGTSRYLTTETGASGMVFRSTNNWFTFNIEPVGDTPEYFYLCFTNGQVLGPKDGKQDFKTELIWKDRTAADQWRFVYGQQ</sequence>
<dbReference type="InterPro" id="IPR001229">
    <property type="entry name" value="Jacalin-like_lectin_dom"/>
</dbReference>
<proteinExistence type="predicted"/>
<accession>A0AAN6GJH4</accession>
<organism evidence="3 4">
    <name type="scientific">Tilletia horrida</name>
    <dbReference type="NCBI Taxonomy" id="155126"/>
    <lineage>
        <taxon>Eukaryota</taxon>
        <taxon>Fungi</taxon>
        <taxon>Dikarya</taxon>
        <taxon>Basidiomycota</taxon>
        <taxon>Ustilaginomycotina</taxon>
        <taxon>Exobasidiomycetes</taxon>
        <taxon>Tilletiales</taxon>
        <taxon>Tilletiaceae</taxon>
        <taxon>Tilletia</taxon>
    </lineage>
</organism>
<feature type="compositionally biased region" description="Basic and acidic residues" evidence="1">
    <location>
        <begin position="255"/>
        <end position="270"/>
    </location>
</feature>